<dbReference type="Gene3D" id="3.30.470.20">
    <property type="entry name" value="ATP-grasp fold, B domain"/>
    <property type="match status" value="1"/>
</dbReference>
<comment type="caution">
    <text evidence="6">The sequence shown here is derived from an EMBL/GenBank/DDBJ whole genome shotgun (WGS) entry which is preliminary data.</text>
</comment>
<dbReference type="RefSeq" id="WP_359277429.1">
    <property type="nucleotide sequence ID" value="NZ_JBEZNA010000100.1"/>
</dbReference>
<dbReference type="InterPro" id="IPR011761">
    <property type="entry name" value="ATP-grasp"/>
</dbReference>
<dbReference type="PANTHER" id="PTHR43585:SF2">
    <property type="entry name" value="ATP-GRASP ENZYME FSQD"/>
    <property type="match status" value="1"/>
</dbReference>
<keyword evidence="3 4" id="KW-0067">ATP-binding</keyword>
<evidence type="ECO:0000256" key="3">
    <source>
        <dbReference type="ARBA" id="ARBA00022840"/>
    </source>
</evidence>
<keyword evidence="7" id="KW-1185">Reference proteome</keyword>
<gene>
    <name evidence="6" type="ORF">AB0D95_28170</name>
</gene>
<sequence>MSAPISASTDASASSASPPEHVLVVGTGRDFPARLRAALPGTRTTVMCQLDYLDKVQEPGANARIVGVRGDAPDEEWIALAAAAHAVDPFTRIGTFGERDQGRYAVVAEALGLPAHSPQTVTLVHDKAAMRVRLAERGVDTTASARVDDLAALRAFVRSVGGPCVVKPVSSSGSAGVTKVSGGSELTEAFELAAGSYMGLSSAGVLVEEFLTGPQFSVEAFSEGGEHVMIAVTRKYSDPATFVELGHVSPADVPADTRAGIEAYVAAVLDAVGIEFGPSHTEVVLTPAGPRVIETHVRMGGDMIPTLALEATGVDIDDCAARQTLGEKVLPGIRARLAEGSGQGCSAIWFASVTAPGTLEEVVGLEEARALPGVTEVEPTARPGTQVGALASSESRVAYARALAPTEGEAVRAAKAAATALEFRLRVRTPDIETV</sequence>
<dbReference type="InterPro" id="IPR052032">
    <property type="entry name" value="ATP-dep_AA_Ligase"/>
</dbReference>
<reference evidence="6 7" key="1">
    <citation type="submission" date="2024-06" db="EMBL/GenBank/DDBJ databases">
        <title>The Natural Products Discovery Center: Release of the First 8490 Sequenced Strains for Exploring Actinobacteria Biosynthetic Diversity.</title>
        <authorList>
            <person name="Kalkreuter E."/>
            <person name="Kautsar S.A."/>
            <person name="Yang D."/>
            <person name="Bader C.D."/>
            <person name="Teijaro C.N."/>
            <person name="Fluegel L."/>
            <person name="Davis C.M."/>
            <person name="Simpson J.R."/>
            <person name="Lauterbach L."/>
            <person name="Steele A.D."/>
            <person name="Gui C."/>
            <person name="Meng S."/>
            <person name="Li G."/>
            <person name="Viehrig K."/>
            <person name="Ye F."/>
            <person name="Su P."/>
            <person name="Kiefer A.F."/>
            <person name="Nichols A."/>
            <person name="Cepeda A.J."/>
            <person name="Yan W."/>
            <person name="Fan B."/>
            <person name="Jiang Y."/>
            <person name="Adhikari A."/>
            <person name="Zheng C.-J."/>
            <person name="Schuster L."/>
            <person name="Cowan T.M."/>
            <person name="Smanski M.J."/>
            <person name="Chevrette M.G."/>
            <person name="De Carvalho L.P.S."/>
            <person name="Shen B."/>
        </authorList>
    </citation>
    <scope>NUCLEOTIDE SEQUENCE [LARGE SCALE GENOMIC DNA]</scope>
    <source>
        <strain evidence="6 7">NPDC048117</strain>
    </source>
</reference>
<dbReference type="EMBL" id="JBEZNA010000100">
    <property type="protein sequence ID" value="MEU9581101.1"/>
    <property type="molecule type" value="Genomic_DNA"/>
</dbReference>
<dbReference type="PANTHER" id="PTHR43585">
    <property type="entry name" value="FUMIPYRROLE BIOSYNTHESIS PROTEIN C"/>
    <property type="match status" value="1"/>
</dbReference>
<keyword evidence="1" id="KW-0436">Ligase</keyword>
<dbReference type="Pfam" id="PF18603">
    <property type="entry name" value="LAL_C2"/>
    <property type="match status" value="1"/>
</dbReference>
<proteinExistence type="predicted"/>
<organism evidence="6 7">
    <name type="scientific">Streptomyces chilikensis</name>
    <dbReference type="NCBI Taxonomy" id="1194079"/>
    <lineage>
        <taxon>Bacteria</taxon>
        <taxon>Bacillati</taxon>
        <taxon>Actinomycetota</taxon>
        <taxon>Actinomycetes</taxon>
        <taxon>Kitasatosporales</taxon>
        <taxon>Streptomycetaceae</taxon>
        <taxon>Streptomyces</taxon>
    </lineage>
</organism>
<accession>A0ABV3EYB4</accession>
<dbReference type="Pfam" id="PF13535">
    <property type="entry name" value="ATP-grasp_4"/>
    <property type="match status" value="1"/>
</dbReference>
<name>A0ABV3EYB4_9ACTN</name>
<evidence type="ECO:0000256" key="4">
    <source>
        <dbReference type="PROSITE-ProRule" id="PRU00409"/>
    </source>
</evidence>
<evidence type="ECO:0000256" key="2">
    <source>
        <dbReference type="ARBA" id="ARBA00022741"/>
    </source>
</evidence>
<evidence type="ECO:0000256" key="1">
    <source>
        <dbReference type="ARBA" id="ARBA00022598"/>
    </source>
</evidence>
<dbReference type="Proteomes" id="UP001551584">
    <property type="component" value="Unassembled WGS sequence"/>
</dbReference>
<keyword evidence="2 4" id="KW-0547">Nucleotide-binding</keyword>
<feature type="domain" description="ATP-grasp" evidence="5">
    <location>
        <begin position="131"/>
        <end position="325"/>
    </location>
</feature>
<evidence type="ECO:0000313" key="6">
    <source>
        <dbReference type="EMBL" id="MEU9581101.1"/>
    </source>
</evidence>
<dbReference type="SUPFAM" id="SSF56059">
    <property type="entry name" value="Glutathione synthetase ATP-binding domain-like"/>
    <property type="match status" value="1"/>
</dbReference>
<protein>
    <submittedName>
        <fullName evidence="6">ATP-grasp domain-containing protein</fullName>
    </submittedName>
</protein>
<dbReference type="InterPro" id="IPR040570">
    <property type="entry name" value="LAL_C2"/>
</dbReference>
<evidence type="ECO:0000313" key="7">
    <source>
        <dbReference type="Proteomes" id="UP001551584"/>
    </source>
</evidence>
<dbReference type="SMART" id="SM01209">
    <property type="entry name" value="GARS_A"/>
    <property type="match status" value="1"/>
</dbReference>
<evidence type="ECO:0000259" key="5">
    <source>
        <dbReference type="PROSITE" id="PS50975"/>
    </source>
</evidence>
<dbReference type="PROSITE" id="PS50975">
    <property type="entry name" value="ATP_GRASP"/>
    <property type="match status" value="1"/>
</dbReference>